<dbReference type="PANTHER" id="PTHR42939:SF1">
    <property type="entry name" value="ABC TRANSPORTER ATP-BINDING PROTEIN ALBC-RELATED"/>
    <property type="match status" value="1"/>
</dbReference>
<dbReference type="PANTHER" id="PTHR42939">
    <property type="entry name" value="ABC TRANSPORTER ATP-BINDING PROTEIN ALBC-RELATED"/>
    <property type="match status" value="1"/>
</dbReference>
<keyword evidence="3 5" id="KW-0067">ATP-binding</keyword>
<dbReference type="InterPro" id="IPR027417">
    <property type="entry name" value="P-loop_NTPase"/>
</dbReference>
<dbReference type="GO" id="GO:0005524">
    <property type="term" value="F:ATP binding"/>
    <property type="evidence" value="ECO:0007669"/>
    <property type="project" value="UniProtKB-KW"/>
</dbReference>
<dbReference type="InterPro" id="IPR051782">
    <property type="entry name" value="ABC_Transporter_VariousFunc"/>
</dbReference>
<dbReference type="STRING" id="392484.LP43_1944"/>
<dbReference type="RefSeq" id="WP_036314627.1">
    <property type="nucleotide sequence ID" value="NZ_JRQD01000005.1"/>
</dbReference>
<dbReference type="EMBL" id="JRQD01000005">
    <property type="protein sequence ID" value="KGM06071.1"/>
    <property type="molecule type" value="Genomic_DNA"/>
</dbReference>
<protein>
    <submittedName>
        <fullName evidence="5">ABC transporter ATP-binding protein</fullName>
    </submittedName>
</protein>
<sequence>MLEVSNLNKFFDQNHAVQDLSFSLNAGEVLCLLGANGAGKTTTVNMLLGFTEPDSGLATLDGLDMHRQSEQCRRQMMYIPENVQLYPAFTALENMAYLAELAKVDVTAESMAAALERTGVESVHHTKKLGSFSKGMRQKVAIAFALLKHAKLVVMDEPTSGLDPVATREFIDVINTIKERGTAVLIVTHDLFCARELADHIGIMSQGQLKQLLHKPTLSLAELNAHYFRQFAA</sequence>
<evidence type="ECO:0000259" key="4">
    <source>
        <dbReference type="PROSITE" id="PS50893"/>
    </source>
</evidence>
<evidence type="ECO:0000256" key="1">
    <source>
        <dbReference type="ARBA" id="ARBA00022448"/>
    </source>
</evidence>
<dbReference type="Pfam" id="PF00005">
    <property type="entry name" value="ABC_tran"/>
    <property type="match status" value="1"/>
</dbReference>
<evidence type="ECO:0000313" key="5">
    <source>
        <dbReference type="EMBL" id="KGM06071.1"/>
    </source>
</evidence>
<accession>A0A0A0BDP2</accession>
<gene>
    <name evidence="5" type="ORF">LP43_1944</name>
</gene>
<reference evidence="5 6" key="1">
    <citation type="submission" date="2014-09" db="EMBL/GenBank/DDBJ databases">
        <authorList>
            <person name="Grob C."/>
            <person name="Taubert M."/>
            <person name="Howat A.M."/>
            <person name="Burns O.J."/>
            <person name="Dixon J.L."/>
            <person name="Chen Y."/>
            <person name="Murrell J.C."/>
        </authorList>
    </citation>
    <scope>NUCLEOTIDE SEQUENCE [LARGE SCALE GENOMIC DNA]</scope>
    <source>
        <strain evidence="5">L4</strain>
    </source>
</reference>
<evidence type="ECO:0000256" key="3">
    <source>
        <dbReference type="ARBA" id="ARBA00022840"/>
    </source>
</evidence>
<organism evidence="5 6">
    <name type="scientific">Methylophaga thiooxydans</name>
    <dbReference type="NCBI Taxonomy" id="392484"/>
    <lineage>
        <taxon>Bacteria</taxon>
        <taxon>Pseudomonadati</taxon>
        <taxon>Pseudomonadota</taxon>
        <taxon>Gammaproteobacteria</taxon>
        <taxon>Thiotrichales</taxon>
        <taxon>Piscirickettsiaceae</taxon>
        <taxon>Methylophaga</taxon>
    </lineage>
</organism>
<proteinExistence type="predicted"/>
<dbReference type="Proteomes" id="UP000029999">
    <property type="component" value="Unassembled WGS sequence"/>
</dbReference>
<dbReference type="InterPro" id="IPR003593">
    <property type="entry name" value="AAA+_ATPase"/>
</dbReference>
<dbReference type="GO" id="GO:0016887">
    <property type="term" value="F:ATP hydrolysis activity"/>
    <property type="evidence" value="ECO:0007669"/>
    <property type="project" value="InterPro"/>
</dbReference>
<name>A0A0A0BDP2_9GAMM</name>
<dbReference type="Gene3D" id="3.40.50.300">
    <property type="entry name" value="P-loop containing nucleotide triphosphate hydrolases"/>
    <property type="match status" value="1"/>
</dbReference>
<keyword evidence="2" id="KW-0547">Nucleotide-binding</keyword>
<dbReference type="SMART" id="SM00382">
    <property type="entry name" value="AAA"/>
    <property type="match status" value="1"/>
</dbReference>
<dbReference type="AlphaFoldDB" id="A0A0A0BDP2"/>
<evidence type="ECO:0000256" key="2">
    <source>
        <dbReference type="ARBA" id="ARBA00022741"/>
    </source>
</evidence>
<dbReference type="CDD" id="cd03230">
    <property type="entry name" value="ABC_DR_subfamily_A"/>
    <property type="match status" value="1"/>
</dbReference>
<dbReference type="SUPFAM" id="SSF52540">
    <property type="entry name" value="P-loop containing nucleoside triphosphate hydrolases"/>
    <property type="match status" value="1"/>
</dbReference>
<dbReference type="PROSITE" id="PS50893">
    <property type="entry name" value="ABC_TRANSPORTER_2"/>
    <property type="match status" value="1"/>
</dbReference>
<dbReference type="InterPro" id="IPR003439">
    <property type="entry name" value="ABC_transporter-like_ATP-bd"/>
</dbReference>
<evidence type="ECO:0000313" key="6">
    <source>
        <dbReference type="Proteomes" id="UP000029999"/>
    </source>
</evidence>
<feature type="domain" description="ABC transporter" evidence="4">
    <location>
        <begin position="2"/>
        <end position="231"/>
    </location>
</feature>
<comment type="caution">
    <text evidence="5">The sequence shown here is derived from an EMBL/GenBank/DDBJ whole genome shotgun (WGS) entry which is preliminary data.</text>
</comment>
<keyword evidence="1" id="KW-0813">Transport</keyword>